<dbReference type="AlphaFoldDB" id="A0A151M551"/>
<dbReference type="SMART" id="SM00744">
    <property type="entry name" value="RINGv"/>
    <property type="match status" value="1"/>
</dbReference>
<dbReference type="Proteomes" id="UP000050525">
    <property type="component" value="Unassembled WGS sequence"/>
</dbReference>
<feature type="transmembrane region" description="Helical" evidence="4">
    <location>
        <begin position="129"/>
        <end position="150"/>
    </location>
</feature>
<dbReference type="InterPro" id="IPR013083">
    <property type="entry name" value="Znf_RING/FYVE/PHD"/>
</dbReference>
<evidence type="ECO:0000313" key="7">
    <source>
        <dbReference type="Proteomes" id="UP000050525"/>
    </source>
</evidence>
<feature type="transmembrane region" description="Helical" evidence="4">
    <location>
        <begin position="96"/>
        <end position="117"/>
    </location>
</feature>
<dbReference type="Gene3D" id="3.30.40.10">
    <property type="entry name" value="Zinc/RING finger domain, C3HC4 (zinc finger)"/>
    <property type="match status" value="1"/>
</dbReference>
<evidence type="ECO:0000256" key="4">
    <source>
        <dbReference type="SAM" id="Phobius"/>
    </source>
</evidence>
<sequence length="174" mass="20323">MDNSYEFFKTYPESTPIINTESKECFICREGEEMGQDALLHFCDCKNLIAHQQCMLTWIQKGSYTEDHPRCKVCTAEYQLQKGSIWRFLFCQWQNWIFFFMALAVMAIIPFAVYQMMVAFKNPPPSTVFHAAAICFGVLTETLLIKYLMYYCGNKYNKAKISSFSVRARTVRTI</sequence>
<keyword evidence="7" id="KW-1185">Reference proteome</keyword>
<dbReference type="PANTHER" id="PTHR20893">
    <property type="entry name" value="LD08641P"/>
    <property type="match status" value="1"/>
</dbReference>
<comment type="caution">
    <text evidence="6">The sequence shown here is derived from an EMBL/GenBank/DDBJ whole genome shotgun (WGS) entry which is preliminary data.</text>
</comment>
<organism evidence="6 7">
    <name type="scientific">Alligator mississippiensis</name>
    <name type="common">American alligator</name>
    <dbReference type="NCBI Taxonomy" id="8496"/>
    <lineage>
        <taxon>Eukaryota</taxon>
        <taxon>Metazoa</taxon>
        <taxon>Chordata</taxon>
        <taxon>Craniata</taxon>
        <taxon>Vertebrata</taxon>
        <taxon>Euteleostomi</taxon>
        <taxon>Archelosauria</taxon>
        <taxon>Archosauria</taxon>
        <taxon>Crocodylia</taxon>
        <taxon>Alligatoridae</taxon>
        <taxon>Alligatorinae</taxon>
        <taxon>Alligator</taxon>
    </lineage>
</organism>
<keyword evidence="4" id="KW-1133">Transmembrane helix</keyword>
<feature type="domain" description="RING-CH-type" evidence="5">
    <location>
        <begin position="17"/>
        <end position="81"/>
    </location>
</feature>
<keyword evidence="4" id="KW-0812">Transmembrane</keyword>
<dbReference type="PROSITE" id="PS51292">
    <property type="entry name" value="ZF_RING_CH"/>
    <property type="match status" value="1"/>
</dbReference>
<dbReference type="InterPro" id="IPR011016">
    <property type="entry name" value="Znf_RING-CH"/>
</dbReference>
<proteinExistence type="predicted"/>
<name>A0A151M551_ALLMI</name>
<gene>
    <name evidence="6" type="ORF">Y1Q_0007554</name>
</gene>
<keyword evidence="2" id="KW-0863">Zinc-finger</keyword>
<dbReference type="PANTHER" id="PTHR20893:SF2">
    <property type="entry name" value="LD08641P"/>
    <property type="match status" value="1"/>
</dbReference>
<dbReference type="SUPFAM" id="SSF57850">
    <property type="entry name" value="RING/U-box"/>
    <property type="match status" value="1"/>
</dbReference>
<dbReference type="GO" id="GO:0008270">
    <property type="term" value="F:zinc ion binding"/>
    <property type="evidence" value="ECO:0007669"/>
    <property type="project" value="UniProtKB-KW"/>
</dbReference>
<protein>
    <recommendedName>
        <fullName evidence="5">RING-CH-type domain-containing protein</fullName>
    </recommendedName>
</protein>
<dbReference type="Pfam" id="PF12906">
    <property type="entry name" value="RINGv"/>
    <property type="match status" value="1"/>
</dbReference>
<accession>A0A151M551</accession>
<evidence type="ECO:0000256" key="2">
    <source>
        <dbReference type="ARBA" id="ARBA00022771"/>
    </source>
</evidence>
<evidence type="ECO:0000259" key="5">
    <source>
        <dbReference type="PROSITE" id="PS51292"/>
    </source>
</evidence>
<evidence type="ECO:0000313" key="6">
    <source>
        <dbReference type="EMBL" id="KYO19647.1"/>
    </source>
</evidence>
<keyword evidence="4" id="KW-0472">Membrane</keyword>
<evidence type="ECO:0000256" key="3">
    <source>
        <dbReference type="ARBA" id="ARBA00022833"/>
    </source>
</evidence>
<keyword evidence="3" id="KW-0862">Zinc</keyword>
<reference evidence="6 7" key="1">
    <citation type="journal article" date="2012" name="Genome Biol.">
        <title>Sequencing three crocodilian genomes to illuminate the evolution of archosaurs and amniotes.</title>
        <authorList>
            <person name="St John J.A."/>
            <person name="Braun E.L."/>
            <person name="Isberg S.R."/>
            <person name="Miles L.G."/>
            <person name="Chong A.Y."/>
            <person name="Gongora J."/>
            <person name="Dalzell P."/>
            <person name="Moran C."/>
            <person name="Bed'hom B."/>
            <person name="Abzhanov A."/>
            <person name="Burgess S.C."/>
            <person name="Cooksey A.M."/>
            <person name="Castoe T.A."/>
            <person name="Crawford N.G."/>
            <person name="Densmore L.D."/>
            <person name="Drew J.C."/>
            <person name="Edwards S.V."/>
            <person name="Faircloth B.C."/>
            <person name="Fujita M.K."/>
            <person name="Greenwold M.J."/>
            <person name="Hoffmann F.G."/>
            <person name="Howard J.M."/>
            <person name="Iguchi T."/>
            <person name="Janes D.E."/>
            <person name="Khan S.Y."/>
            <person name="Kohno S."/>
            <person name="de Koning A.J."/>
            <person name="Lance S.L."/>
            <person name="McCarthy F.M."/>
            <person name="McCormack J.E."/>
            <person name="Merchant M.E."/>
            <person name="Peterson D.G."/>
            <person name="Pollock D.D."/>
            <person name="Pourmand N."/>
            <person name="Raney B.J."/>
            <person name="Roessler K.A."/>
            <person name="Sanford J.R."/>
            <person name="Sawyer R.H."/>
            <person name="Schmidt C.J."/>
            <person name="Triplett E.W."/>
            <person name="Tuberville T.D."/>
            <person name="Venegas-Anaya M."/>
            <person name="Howard J.T."/>
            <person name="Jarvis E.D."/>
            <person name="Guillette L.J.Jr."/>
            <person name="Glenn T.C."/>
            <person name="Green R.E."/>
            <person name="Ray D.A."/>
        </authorList>
    </citation>
    <scope>NUCLEOTIDE SEQUENCE [LARGE SCALE GENOMIC DNA]</scope>
    <source>
        <strain evidence="6">KSC_2009_1</strain>
    </source>
</reference>
<evidence type="ECO:0000256" key="1">
    <source>
        <dbReference type="ARBA" id="ARBA00022723"/>
    </source>
</evidence>
<keyword evidence="1" id="KW-0479">Metal-binding</keyword>
<dbReference type="EMBL" id="AKHW03006584">
    <property type="protein sequence ID" value="KYO19647.1"/>
    <property type="molecule type" value="Genomic_DNA"/>
</dbReference>